<dbReference type="PANTHER" id="PTHR40112">
    <property type="entry name" value="H2HPP ISOMERASE"/>
    <property type="match status" value="1"/>
</dbReference>
<dbReference type="HOGENOM" id="CLU_134269_1_1_2"/>
<proteinExistence type="predicted"/>
<evidence type="ECO:0000313" key="2">
    <source>
        <dbReference type="EMBL" id="ADN50079.1"/>
    </source>
</evidence>
<dbReference type="CDD" id="cd02238">
    <property type="entry name" value="cupin_KdgF"/>
    <property type="match status" value="1"/>
</dbReference>
<dbReference type="KEGG" id="vdi:Vdis_0684"/>
<dbReference type="GeneID" id="9751608"/>
<feature type="domain" description="Cupin type-2" evidence="1">
    <location>
        <begin position="34"/>
        <end position="91"/>
    </location>
</feature>
<dbReference type="Proteomes" id="UP000006681">
    <property type="component" value="Chromosome"/>
</dbReference>
<dbReference type="Pfam" id="PF07883">
    <property type="entry name" value="Cupin_2"/>
    <property type="match status" value="1"/>
</dbReference>
<dbReference type="InterPro" id="IPR011051">
    <property type="entry name" value="RmlC_Cupin_sf"/>
</dbReference>
<dbReference type="PIRSF" id="PIRSF029883">
    <property type="entry name" value="KdgF"/>
    <property type="match status" value="1"/>
</dbReference>
<gene>
    <name evidence="2" type="ordered locus">Vdis_0684</name>
</gene>
<dbReference type="STRING" id="572478.Vdis_0684"/>
<name>E1QNA9_VULDI</name>
<dbReference type="Gene3D" id="2.60.120.10">
    <property type="entry name" value="Jelly Rolls"/>
    <property type="match status" value="1"/>
</dbReference>
<evidence type="ECO:0000313" key="3">
    <source>
        <dbReference type="Proteomes" id="UP000006681"/>
    </source>
</evidence>
<dbReference type="InterPro" id="IPR014710">
    <property type="entry name" value="RmlC-like_jellyroll"/>
</dbReference>
<organism evidence="2 3">
    <name type="scientific">Vulcanisaeta distributa (strain DSM 14429 / JCM 11212 / NBRC 100878 / IC-017)</name>
    <dbReference type="NCBI Taxonomy" id="572478"/>
    <lineage>
        <taxon>Archaea</taxon>
        <taxon>Thermoproteota</taxon>
        <taxon>Thermoprotei</taxon>
        <taxon>Thermoproteales</taxon>
        <taxon>Thermoproteaceae</taxon>
        <taxon>Vulcanisaeta</taxon>
    </lineage>
</organism>
<dbReference type="SUPFAM" id="SSF51182">
    <property type="entry name" value="RmlC-like cupins"/>
    <property type="match status" value="1"/>
</dbReference>
<dbReference type="EMBL" id="CP002100">
    <property type="protein sequence ID" value="ADN50079.1"/>
    <property type="molecule type" value="Genomic_DNA"/>
</dbReference>
<dbReference type="InterPro" id="IPR052535">
    <property type="entry name" value="Bacilysin_H2HPP_isomerase"/>
</dbReference>
<dbReference type="RefSeq" id="WP_013335804.1">
    <property type="nucleotide sequence ID" value="NC_014537.1"/>
</dbReference>
<dbReference type="InterPro" id="IPR013096">
    <property type="entry name" value="Cupin_2"/>
</dbReference>
<reference evidence="2 3" key="1">
    <citation type="journal article" date="2010" name="Stand. Genomic Sci.">
        <title>Complete genome sequence of Vulcanisaeta distributa type strain (IC-017).</title>
        <authorList>
            <person name="Mavromatis K."/>
            <person name="Sikorski J."/>
            <person name="Pabst E."/>
            <person name="Teshima H."/>
            <person name="Lapidus A."/>
            <person name="Lucas S."/>
            <person name="Nolan M."/>
            <person name="Glavina Del Rio T."/>
            <person name="Cheng J.F."/>
            <person name="Bruce D."/>
            <person name="Goodwin L."/>
            <person name="Pitluck S."/>
            <person name="Liolios K."/>
            <person name="Ivanova N."/>
            <person name="Mikhailova N."/>
            <person name="Pati A."/>
            <person name="Chen A."/>
            <person name="Palaniappan K."/>
            <person name="Land M."/>
            <person name="Hauser L."/>
            <person name="Chang Y.J."/>
            <person name="Jeffries C.D."/>
            <person name="Rohde M."/>
            <person name="Spring S."/>
            <person name="Goker M."/>
            <person name="Wirth R."/>
            <person name="Woyke T."/>
            <person name="Bristow J."/>
            <person name="Eisen J.A."/>
            <person name="Markowitz V."/>
            <person name="Hugenholtz P."/>
            <person name="Klenk H.P."/>
            <person name="Kyrpides N.C."/>
        </authorList>
    </citation>
    <scope>NUCLEOTIDE SEQUENCE [LARGE SCALE GENOMIC DNA]</scope>
    <source>
        <strain evidence="3">DSM 14429 / JCM 11212 / NBRC 100878 / IC-017</strain>
    </source>
</reference>
<reference evidence="3" key="2">
    <citation type="journal article" date="2010" name="Stand. Genomic Sci.">
        <title>Complete genome sequence of Vulcanisaeta distributa type strain (IC-017T).</title>
        <authorList>
            <person name="Mavromatis K."/>
            <person name="Sikorski J."/>
            <person name="Pabst E."/>
            <person name="Teshima H."/>
            <person name="Lapidus A."/>
            <person name="Lucas S."/>
            <person name="Nolan M."/>
            <person name="Glavina Del Rio T."/>
            <person name="Cheng J."/>
            <person name="Bruce D."/>
            <person name="Goodwin L."/>
            <person name="Pitluck S."/>
            <person name="Liolios K."/>
            <person name="Ivanova N."/>
            <person name="Mikhailova N."/>
            <person name="Pati A."/>
            <person name="Chen A."/>
            <person name="Palaniappan K."/>
            <person name="Land M."/>
            <person name="Hauser L."/>
            <person name="Chang Y."/>
            <person name="Jeffries C."/>
            <person name="Rohde M."/>
            <person name="Spring S."/>
            <person name="Goker M."/>
            <person name="Wirth R."/>
            <person name="Woyke T."/>
            <person name="Bristow J."/>
            <person name="Eisen J."/>
            <person name="Markowitz V."/>
            <person name="Hugenholtz P."/>
            <person name="Klenk H."/>
            <person name="Kyrpides N."/>
        </authorList>
    </citation>
    <scope>NUCLEOTIDE SEQUENCE [LARGE SCALE GENOMIC DNA]</scope>
    <source>
        <strain evidence="3">DSM 14429 / JCM 11212 / NBRC 100878 / IC-017</strain>
    </source>
</reference>
<sequence length="115" mass="13371">MALLKYEESNWERLGNLIYRKHMHGLRVTVAQFKLLKGSVVKPHSHTHEQVSIVVKGRLRFTVDNEVYIAEPGDVVHIPPNTIHSVEALEDSLVIDVYSPIRDDWLRGEDRYLRE</sequence>
<dbReference type="OrthoDB" id="114121at2157"/>
<evidence type="ECO:0000259" key="1">
    <source>
        <dbReference type="Pfam" id="PF07883"/>
    </source>
</evidence>
<dbReference type="AlphaFoldDB" id="E1QNA9"/>
<dbReference type="PANTHER" id="PTHR40112:SF1">
    <property type="entry name" value="H2HPP ISOMERASE"/>
    <property type="match status" value="1"/>
</dbReference>
<dbReference type="InterPro" id="IPR025499">
    <property type="entry name" value="KdgF"/>
</dbReference>
<protein>
    <submittedName>
        <fullName evidence="2">Cupin 2 conserved barrel domain protein</fullName>
    </submittedName>
</protein>
<keyword evidence="3" id="KW-1185">Reference proteome</keyword>
<dbReference type="eggNOG" id="arCOG02999">
    <property type="taxonomic scope" value="Archaea"/>
</dbReference>
<accession>E1QNA9</accession>